<evidence type="ECO:0000313" key="5">
    <source>
        <dbReference type="EMBL" id="MBM7622194.1"/>
    </source>
</evidence>
<dbReference type="Proteomes" id="UP000737402">
    <property type="component" value="Unassembled WGS sequence"/>
</dbReference>
<keyword evidence="1" id="KW-0328">Glycosyltransferase</keyword>
<dbReference type="InterPro" id="IPR049625">
    <property type="entry name" value="Glyco_transf_61_cat"/>
</dbReference>
<evidence type="ECO:0000313" key="6">
    <source>
        <dbReference type="Proteomes" id="UP000737402"/>
    </source>
</evidence>
<feature type="domain" description="Glycosyltransferase 61 catalytic" evidence="4">
    <location>
        <begin position="139"/>
        <end position="312"/>
    </location>
</feature>
<dbReference type="EMBL" id="JAFBED010000015">
    <property type="protein sequence ID" value="MBM7622194.1"/>
    <property type="molecule type" value="Genomic_DNA"/>
</dbReference>
<gene>
    <name evidence="5" type="ORF">JOC95_004105</name>
</gene>
<dbReference type="InterPro" id="IPR007657">
    <property type="entry name" value="Glycosyltransferase_61"/>
</dbReference>
<evidence type="ECO:0000256" key="2">
    <source>
        <dbReference type="ARBA" id="ARBA00022679"/>
    </source>
</evidence>
<keyword evidence="2" id="KW-0808">Transferase</keyword>
<organism evidence="5 6">
    <name type="scientific">Sutcliffiella tianshenii</name>
    <dbReference type="NCBI Taxonomy" id="1463404"/>
    <lineage>
        <taxon>Bacteria</taxon>
        <taxon>Bacillati</taxon>
        <taxon>Bacillota</taxon>
        <taxon>Bacilli</taxon>
        <taxon>Bacillales</taxon>
        <taxon>Bacillaceae</taxon>
        <taxon>Sutcliffiella</taxon>
    </lineage>
</organism>
<keyword evidence="3" id="KW-0325">Glycoprotein</keyword>
<keyword evidence="6" id="KW-1185">Reference proteome</keyword>
<protein>
    <recommendedName>
        <fullName evidence="4">Glycosyltransferase 61 catalytic domain-containing protein</fullName>
    </recommendedName>
</protein>
<evidence type="ECO:0000256" key="1">
    <source>
        <dbReference type="ARBA" id="ARBA00022676"/>
    </source>
</evidence>
<reference evidence="5 6" key="1">
    <citation type="submission" date="2021-01" db="EMBL/GenBank/DDBJ databases">
        <title>Genomic Encyclopedia of Type Strains, Phase IV (KMG-IV): sequencing the most valuable type-strain genomes for metagenomic binning, comparative biology and taxonomic classification.</title>
        <authorList>
            <person name="Goeker M."/>
        </authorList>
    </citation>
    <scope>NUCLEOTIDE SEQUENCE [LARGE SCALE GENOMIC DNA]</scope>
    <source>
        <strain evidence="5 6">DSM 25879</strain>
    </source>
</reference>
<evidence type="ECO:0000259" key="4">
    <source>
        <dbReference type="Pfam" id="PF04577"/>
    </source>
</evidence>
<dbReference type="RefSeq" id="WP_204419643.1">
    <property type="nucleotide sequence ID" value="NZ_JAFBED010000015.1"/>
</dbReference>
<evidence type="ECO:0000256" key="3">
    <source>
        <dbReference type="ARBA" id="ARBA00023180"/>
    </source>
</evidence>
<comment type="caution">
    <text evidence="5">The sequence shown here is derived from an EMBL/GenBank/DDBJ whole genome shotgun (WGS) entry which is preliminary data.</text>
</comment>
<sequence length="374" mass="43625">MDKNVEHPQNYYETMLDWLSSNKRQDNTYKGIYHAEKMNGLEPKNITKSDRLYKPVFAASTAVSPEAFVTVLENGRLYGDKDNFAIISPDNSLIWDVSRGYEKNAADHWLFKQEKLPDVESSDETIAIISTVPGWQNNYYHWMFEIISRFHLIKKSGIKVDKYIIPTCSISYQFESLAALDIPREKIIEIHQSFHIKPKNLVIPSMLFHGLVTTWACNFLREQFLTNEMASIHNTQKFERVYISREKADYRKVINEDHVMEILSQYGFIKVKLHDLSFSEKVNIFSSAKYIIAPHDAGLANLVFCNPGTKIIEIFNPRYINPIYCWISNRKSLDYHYMLGEGKRPSVNLFYNNEHYPYCGDDIFVDLNKLKKAL</sequence>
<name>A0ABS2P5Q1_9BACI</name>
<accession>A0ABS2P5Q1</accession>
<dbReference type="Pfam" id="PF04577">
    <property type="entry name" value="Glyco_transf_61"/>
    <property type="match status" value="1"/>
</dbReference>
<dbReference type="PANTHER" id="PTHR20961">
    <property type="entry name" value="GLYCOSYLTRANSFERASE"/>
    <property type="match status" value="1"/>
</dbReference>
<proteinExistence type="predicted"/>